<proteinExistence type="predicted"/>
<gene>
    <name evidence="1" type="ORF">MON38_07620</name>
</gene>
<evidence type="ECO:0000313" key="1">
    <source>
        <dbReference type="EMBL" id="MCI1187285.1"/>
    </source>
</evidence>
<dbReference type="Proteomes" id="UP001139193">
    <property type="component" value="Unassembled WGS sequence"/>
</dbReference>
<accession>A0A9X2AHA8</accession>
<sequence length="102" mass="11028">MEKTEMLIPEIKLIPSPTTEEAKAAVGYKWNDVAGTRHKLGGEPTGENVEIPSCVMCKQPMTCYATIDSIGDDYDLADCCVINVFVCLNCGTTSSQIDQAHA</sequence>
<reference evidence="1" key="1">
    <citation type="submission" date="2022-03" db="EMBL/GenBank/DDBJ databases">
        <title>Bacterial whole genome sequence for Hymenobacter sp. DH14.</title>
        <authorList>
            <person name="Le V."/>
        </authorList>
    </citation>
    <scope>NUCLEOTIDE SEQUENCE</scope>
    <source>
        <strain evidence="1">DH14</strain>
    </source>
</reference>
<keyword evidence="2" id="KW-1185">Reference proteome</keyword>
<dbReference type="EMBL" id="JALBGC010000002">
    <property type="protein sequence ID" value="MCI1187285.1"/>
    <property type="molecule type" value="Genomic_DNA"/>
</dbReference>
<comment type="caution">
    <text evidence="1">The sequence shown here is derived from an EMBL/GenBank/DDBJ whole genome shotgun (WGS) entry which is preliminary data.</text>
</comment>
<protein>
    <submittedName>
        <fullName evidence="1">Uncharacterized protein</fullName>
    </submittedName>
</protein>
<organism evidence="1 2">
    <name type="scientific">Hymenobacter cyanobacteriorum</name>
    <dbReference type="NCBI Taxonomy" id="2926463"/>
    <lineage>
        <taxon>Bacteria</taxon>
        <taxon>Pseudomonadati</taxon>
        <taxon>Bacteroidota</taxon>
        <taxon>Cytophagia</taxon>
        <taxon>Cytophagales</taxon>
        <taxon>Hymenobacteraceae</taxon>
        <taxon>Hymenobacter</taxon>
    </lineage>
</organism>
<dbReference type="AlphaFoldDB" id="A0A9X2AHA8"/>
<evidence type="ECO:0000313" key="2">
    <source>
        <dbReference type="Proteomes" id="UP001139193"/>
    </source>
</evidence>
<name>A0A9X2AHA8_9BACT</name>